<accession>A0A1G6ZU88</accession>
<evidence type="ECO:0000313" key="2">
    <source>
        <dbReference type="Proteomes" id="UP000199628"/>
    </source>
</evidence>
<dbReference type="RefSeq" id="WP_093034487.1">
    <property type="nucleotide sequence ID" value="NZ_FMZV01000013.1"/>
</dbReference>
<sequence length="282" mass="31043">MAAWAIGLAGACLACLTALALWRWRDLRADQDEALRLARFQPAAPERFDPQMVDGLPAPARRFFLWAIAPGAELFTVAELEMQGQFGMGDKARPGYMPMTARQTLASPQGFVWAMRAGRGLRRLSGSDSGSWTRFWLAGLVPVARYGGTSDHRRSAFGRYAAEAVMWTPAAVLPRPGVTWTGTDENVARVTIEHQGMKQAIDLTVDASGAPVQMAFTRWSNANPEGVWREQPFGAFLSNGQVFSGIRIPTHVEAGNHFGTDAWFPFFIVDVTDLRFPQLGRT</sequence>
<dbReference type="AlphaFoldDB" id="A0A1G6ZU88"/>
<evidence type="ECO:0000313" key="1">
    <source>
        <dbReference type="EMBL" id="SDE06111.1"/>
    </source>
</evidence>
<dbReference type="STRING" id="639004.SAMN04488239_113101"/>
<dbReference type="OrthoDB" id="3671061at2"/>
<reference evidence="2" key="1">
    <citation type="submission" date="2016-10" db="EMBL/GenBank/DDBJ databases">
        <authorList>
            <person name="Varghese N."/>
            <person name="Submissions S."/>
        </authorList>
    </citation>
    <scope>NUCLEOTIDE SEQUENCE [LARGE SCALE GENOMIC DNA]</scope>
    <source>
        <strain evidence="2">CGMCC 1.9108</strain>
    </source>
</reference>
<keyword evidence="2" id="KW-1185">Reference proteome</keyword>
<dbReference type="EMBL" id="FMZV01000013">
    <property type="protein sequence ID" value="SDE06111.1"/>
    <property type="molecule type" value="Genomic_DNA"/>
</dbReference>
<organism evidence="1 2">
    <name type="scientific">Ruegeria marina</name>
    <dbReference type="NCBI Taxonomy" id="639004"/>
    <lineage>
        <taxon>Bacteria</taxon>
        <taxon>Pseudomonadati</taxon>
        <taxon>Pseudomonadota</taxon>
        <taxon>Alphaproteobacteria</taxon>
        <taxon>Rhodobacterales</taxon>
        <taxon>Roseobacteraceae</taxon>
        <taxon>Ruegeria</taxon>
    </lineage>
</organism>
<gene>
    <name evidence="1" type="ORF">SAMN04488239_113101</name>
</gene>
<proteinExistence type="predicted"/>
<dbReference type="InterPro" id="IPR046674">
    <property type="entry name" value="DUF6544"/>
</dbReference>
<name>A0A1G6ZU88_9RHOB</name>
<protein>
    <submittedName>
        <fullName evidence="1">Uncharacterized protein</fullName>
    </submittedName>
</protein>
<dbReference type="Pfam" id="PF20181">
    <property type="entry name" value="DUF6544"/>
    <property type="match status" value="1"/>
</dbReference>
<dbReference type="Proteomes" id="UP000199628">
    <property type="component" value="Unassembled WGS sequence"/>
</dbReference>